<dbReference type="GO" id="GO:0005737">
    <property type="term" value="C:cytoplasm"/>
    <property type="evidence" value="ECO:0007669"/>
    <property type="project" value="UniProtKB-SubCell"/>
</dbReference>
<dbReference type="RefSeq" id="WP_173086631.1">
    <property type="nucleotide sequence ID" value="NZ_BLTE01000018.1"/>
</dbReference>
<accession>A0A6V8LZU1</accession>
<gene>
    <name evidence="2 3" type="primary">rsfS</name>
    <name evidence="3" type="ORF">NNJEOMEG_03405</name>
</gene>
<dbReference type="AlphaFoldDB" id="A0A6V8LZU1"/>
<comment type="subcellular location">
    <subcellularLocation>
        <location evidence="2">Cytoplasm</location>
    </subcellularLocation>
</comment>
<comment type="caution">
    <text evidence="3">The sequence shown here is derived from an EMBL/GenBank/DDBJ whole genome shotgun (WGS) entry which is preliminary data.</text>
</comment>
<dbReference type="GO" id="GO:0042256">
    <property type="term" value="P:cytosolic ribosome assembly"/>
    <property type="evidence" value="ECO:0007669"/>
    <property type="project" value="UniProtKB-UniRule"/>
</dbReference>
<reference evidence="3 4" key="2">
    <citation type="submission" date="2020-05" db="EMBL/GenBank/DDBJ databases">
        <title>Draft genome sequence of Desulfovibrio sp. strainFSS-1.</title>
        <authorList>
            <person name="Shimoshige H."/>
            <person name="Kobayashi H."/>
            <person name="Maekawa T."/>
        </authorList>
    </citation>
    <scope>NUCLEOTIDE SEQUENCE [LARGE SCALE GENOMIC DNA]</scope>
    <source>
        <strain evidence="3 4">SIID29052-01</strain>
    </source>
</reference>
<reference evidence="3 4" key="1">
    <citation type="submission" date="2020-04" db="EMBL/GenBank/DDBJ databases">
        <authorList>
            <consortium name="Desulfovibrio sp. FSS-1 genome sequencing consortium"/>
            <person name="Shimoshige H."/>
            <person name="Kobayashi H."/>
            <person name="Maekawa T."/>
        </authorList>
    </citation>
    <scope>NUCLEOTIDE SEQUENCE [LARGE SCALE GENOMIC DNA]</scope>
    <source>
        <strain evidence="3 4">SIID29052-01</strain>
    </source>
</reference>
<keyword evidence="2" id="KW-0810">Translation regulation</keyword>
<dbReference type="Proteomes" id="UP000494245">
    <property type="component" value="Unassembled WGS sequence"/>
</dbReference>
<comment type="function">
    <text evidence="2">Functions as a ribosomal silencing factor. Interacts with ribosomal protein uL14 (rplN), blocking formation of intersubunit bridge B8. Prevents association of the 30S and 50S ribosomal subunits and the formation of functional ribosomes, thus repressing translation.</text>
</comment>
<keyword evidence="2" id="KW-0678">Repressor</keyword>
<sequence length="133" mass="14453">MTIKKKAPGIPTVDKVRLVAEWLLEKKAADLVAFDVSRLCTVTEAMIVATAANVRQAQALADHVLARCGEEQVPFLGMDGFKTGQWILVDLNDVLVHIFQEDARQFYNIEGLWAEGAPIALPDAAKVPAGTPL</sequence>
<evidence type="ECO:0000313" key="4">
    <source>
        <dbReference type="Proteomes" id="UP000494245"/>
    </source>
</evidence>
<keyword evidence="2" id="KW-0963">Cytoplasm</keyword>
<dbReference type="Pfam" id="PF02410">
    <property type="entry name" value="RsfS"/>
    <property type="match status" value="1"/>
</dbReference>
<dbReference type="HAMAP" id="MF_01477">
    <property type="entry name" value="Iojap_RsfS"/>
    <property type="match status" value="1"/>
</dbReference>
<keyword evidence="4" id="KW-1185">Reference proteome</keyword>
<organism evidence="3 4">
    <name type="scientific">Fundidesulfovibrio magnetotacticus</name>
    <dbReference type="NCBI Taxonomy" id="2730080"/>
    <lineage>
        <taxon>Bacteria</taxon>
        <taxon>Pseudomonadati</taxon>
        <taxon>Thermodesulfobacteriota</taxon>
        <taxon>Desulfovibrionia</taxon>
        <taxon>Desulfovibrionales</taxon>
        <taxon>Desulfovibrionaceae</taxon>
        <taxon>Fundidesulfovibrio</taxon>
    </lineage>
</organism>
<name>A0A6V8LZU1_9BACT</name>
<dbReference type="InterPro" id="IPR004394">
    <property type="entry name" value="Iojap/RsfS/C7orf30"/>
</dbReference>
<dbReference type="SUPFAM" id="SSF81301">
    <property type="entry name" value="Nucleotidyltransferase"/>
    <property type="match status" value="1"/>
</dbReference>
<dbReference type="PANTHER" id="PTHR21043">
    <property type="entry name" value="IOJAP SUPERFAMILY ORTHOLOG"/>
    <property type="match status" value="1"/>
</dbReference>
<proteinExistence type="inferred from homology"/>
<evidence type="ECO:0000256" key="2">
    <source>
        <dbReference type="HAMAP-Rule" id="MF_01477"/>
    </source>
</evidence>
<dbReference type="GO" id="GO:0090071">
    <property type="term" value="P:negative regulation of ribosome biogenesis"/>
    <property type="evidence" value="ECO:0007669"/>
    <property type="project" value="UniProtKB-UniRule"/>
</dbReference>
<comment type="similarity">
    <text evidence="1 2">Belongs to the Iojap/RsfS family.</text>
</comment>
<dbReference type="Gene3D" id="3.30.460.10">
    <property type="entry name" value="Beta Polymerase, domain 2"/>
    <property type="match status" value="1"/>
</dbReference>
<protein>
    <recommendedName>
        <fullName evidence="2">Ribosomal silencing factor RsfS</fullName>
    </recommendedName>
</protein>
<evidence type="ECO:0000313" key="3">
    <source>
        <dbReference type="EMBL" id="GFK95539.1"/>
    </source>
</evidence>
<evidence type="ECO:0000256" key="1">
    <source>
        <dbReference type="ARBA" id="ARBA00010574"/>
    </source>
</evidence>
<dbReference type="NCBIfam" id="TIGR00090">
    <property type="entry name" value="rsfS_iojap_ybeB"/>
    <property type="match status" value="1"/>
</dbReference>
<dbReference type="EMBL" id="BLTE01000018">
    <property type="protein sequence ID" value="GFK95539.1"/>
    <property type="molecule type" value="Genomic_DNA"/>
</dbReference>
<dbReference type="GO" id="GO:0043023">
    <property type="term" value="F:ribosomal large subunit binding"/>
    <property type="evidence" value="ECO:0007669"/>
    <property type="project" value="TreeGrafter"/>
</dbReference>
<dbReference type="GO" id="GO:0017148">
    <property type="term" value="P:negative regulation of translation"/>
    <property type="evidence" value="ECO:0007669"/>
    <property type="project" value="UniProtKB-UniRule"/>
</dbReference>
<comment type="subunit">
    <text evidence="2">Interacts with ribosomal protein uL14 (rplN).</text>
</comment>
<dbReference type="PANTHER" id="PTHR21043:SF0">
    <property type="entry name" value="MITOCHONDRIAL ASSEMBLY OF RIBOSOMAL LARGE SUBUNIT PROTEIN 1"/>
    <property type="match status" value="1"/>
</dbReference>
<dbReference type="InterPro" id="IPR043519">
    <property type="entry name" value="NT_sf"/>
</dbReference>